<dbReference type="GO" id="GO:1901135">
    <property type="term" value="P:carbohydrate derivative metabolic process"/>
    <property type="evidence" value="ECO:0007669"/>
    <property type="project" value="InterPro"/>
</dbReference>
<dbReference type="Proteomes" id="UP000403266">
    <property type="component" value="Unassembled WGS sequence"/>
</dbReference>
<dbReference type="SUPFAM" id="SSF53697">
    <property type="entry name" value="SIS domain"/>
    <property type="match status" value="1"/>
</dbReference>
<dbReference type="AlphaFoldDB" id="A0A5N7MND9"/>
<dbReference type="PROSITE" id="PS51071">
    <property type="entry name" value="HTH_RPIR"/>
    <property type="match status" value="1"/>
</dbReference>
<dbReference type="Pfam" id="PF01418">
    <property type="entry name" value="HTH_6"/>
    <property type="match status" value="1"/>
</dbReference>
<dbReference type="InterPro" id="IPR047640">
    <property type="entry name" value="RpiR-like"/>
</dbReference>
<evidence type="ECO:0000256" key="1">
    <source>
        <dbReference type="ARBA" id="ARBA00023015"/>
    </source>
</evidence>
<keyword evidence="3" id="KW-0804">Transcription</keyword>
<feature type="domain" description="HTH rpiR-type" evidence="4">
    <location>
        <begin position="22"/>
        <end position="98"/>
    </location>
</feature>
<name>A0A5N7MND9_9HYPH</name>
<dbReference type="EMBL" id="VOSK01000117">
    <property type="protein sequence ID" value="MPR27969.1"/>
    <property type="molecule type" value="Genomic_DNA"/>
</dbReference>
<dbReference type="Pfam" id="PF01380">
    <property type="entry name" value="SIS"/>
    <property type="match status" value="1"/>
</dbReference>
<keyword evidence="1" id="KW-0805">Transcription regulation</keyword>
<reference evidence="6 7" key="1">
    <citation type="journal article" date="2019" name="Syst. Appl. Microbiol.">
        <title>Microvirga tunisiensis sp. nov., a root nodule symbiotic bacterium isolated from Lupinus micranthus and L. luteus grown in Northern Tunisia.</title>
        <authorList>
            <person name="Msaddak A."/>
            <person name="Rejili M."/>
            <person name="Duran D."/>
            <person name="Mars M."/>
            <person name="Palacios J.M."/>
            <person name="Ruiz-Argueso T."/>
            <person name="Rey L."/>
            <person name="Imperial J."/>
        </authorList>
    </citation>
    <scope>NUCLEOTIDE SEQUENCE [LARGE SCALE GENOMIC DNA]</scope>
    <source>
        <strain evidence="6 7">Lmie10</strain>
    </source>
</reference>
<evidence type="ECO:0000259" key="4">
    <source>
        <dbReference type="PROSITE" id="PS51071"/>
    </source>
</evidence>
<dbReference type="InterPro" id="IPR000281">
    <property type="entry name" value="HTH_RpiR"/>
</dbReference>
<dbReference type="PROSITE" id="PS51464">
    <property type="entry name" value="SIS"/>
    <property type="match status" value="1"/>
</dbReference>
<organism evidence="6 7">
    <name type="scientific">Microvirga tunisiensis</name>
    <dbReference type="NCBI Taxonomy" id="2108360"/>
    <lineage>
        <taxon>Bacteria</taxon>
        <taxon>Pseudomonadati</taxon>
        <taxon>Pseudomonadota</taxon>
        <taxon>Alphaproteobacteria</taxon>
        <taxon>Hyphomicrobiales</taxon>
        <taxon>Methylobacteriaceae</taxon>
        <taxon>Microvirga</taxon>
    </lineage>
</organism>
<gene>
    <name evidence="6" type="ORF">FS320_23075</name>
</gene>
<dbReference type="InterPro" id="IPR036388">
    <property type="entry name" value="WH-like_DNA-bd_sf"/>
</dbReference>
<dbReference type="PANTHER" id="PTHR30514">
    <property type="entry name" value="GLUCOKINASE"/>
    <property type="match status" value="1"/>
</dbReference>
<dbReference type="GO" id="GO:0003677">
    <property type="term" value="F:DNA binding"/>
    <property type="evidence" value="ECO:0007669"/>
    <property type="project" value="UniProtKB-KW"/>
</dbReference>
<dbReference type="Gene3D" id="1.10.10.10">
    <property type="entry name" value="Winged helix-like DNA-binding domain superfamily/Winged helix DNA-binding domain"/>
    <property type="match status" value="1"/>
</dbReference>
<dbReference type="CDD" id="cd05013">
    <property type="entry name" value="SIS_RpiR"/>
    <property type="match status" value="1"/>
</dbReference>
<dbReference type="OrthoDB" id="9814005at2"/>
<dbReference type="InterPro" id="IPR035472">
    <property type="entry name" value="RpiR-like_SIS"/>
</dbReference>
<dbReference type="InterPro" id="IPR001347">
    <property type="entry name" value="SIS_dom"/>
</dbReference>
<dbReference type="SUPFAM" id="SSF46689">
    <property type="entry name" value="Homeodomain-like"/>
    <property type="match status" value="1"/>
</dbReference>
<evidence type="ECO:0000313" key="7">
    <source>
        <dbReference type="Proteomes" id="UP000403266"/>
    </source>
</evidence>
<feature type="domain" description="SIS" evidence="5">
    <location>
        <begin position="149"/>
        <end position="287"/>
    </location>
</feature>
<dbReference type="GO" id="GO:0003700">
    <property type="term" value="F:DNA-binding transcription factor activity"/>
    <property type="evidence" value="ECO:0007669"/>
    <property type="project" value="InterPro"/>
</dbReference>
<keyword evidence="7" id="KW-1185">Reference proteome</keyword>
<dbReference type="GO" id="GO:0097367">
    <property type="term" value="F:carbohydrate derivative binding"/>
    <property type="evidence" value="ECO:0007669"/>
    <property type="project" value="InterPro"/>
</dbReference>
<evidence type="ECO:0000256" key="2">
    <source>
        <dbReference type="ARBA" id="ARBA00023125"/>
    </source>
</evidence>
<evidence type="ECO:0000259" key="5">
    <source>
        <dbReference type="PROSITE" id="PS51464"/>
    </source>
</evidence>
<sequence>METEDSMGGAEAIVTETPDDFDGLRTLLLSRRESMPKRLKQIAAFALEHPEDVAFGTVAGIAEHAGVQPSTLVRFAKSLGYDGFSHLQQIFRDRLRERFPDYRERLRGLRDAEGHHVHAASLLEGFTSAAAVSLERMQASVRPEELSRAIETLAKADTVYLLGARRVFPVIAYCAYAFGKLGVRAILIDHVGQLGPEQLAIATKRDAVLAISFTPYAPVTADLAAAAAQRDVPVVAITDSAFSPLVTNADVWLEVAEADFGAFRSLSASFALAMALAVGTAEKRAEG</sequence>
<keyword evidence="2" id="KW-0238">DNA-binding</keyword>
<protein>
    <submittedName>
        <fullName evidence="6">MurR/RpiR family transcriptional regulator</fullName>
    </submittedName>
</protein>
<evidence type="ECO:0000313" key="6">
    <source>
        <dbReference type="EMBL" id="MPR27969.1"/>
    </source>
</evidence>
<proteinExistence type="predicted"/>
<dbReference type="PANTHER" id="PTHR30514:SF20">
    <property type="entry name" value="TRANSCRIPTIONAL REGULATOR"/>
    <property type="match status" value="1"/>
</dbReference>
<dbReference type="Gene3D" id="3.40.50.10490">
    <property type="entry name" value="Glucose-6-phosphate isomerase like protein, domain 1"/>
    <property type="match status" value="1"/>
</dbReference>
<dbReference type="InterPro" id="IPR009057">
    <property type="entry name" value="Homeodomain-like_sf"/>
</dbReference>
<evidence type="ECO:0000256" key="3">
    <source>
        <dbReference type="ARBA" id="ARBA00023163"/>
    </source>
</evidence>
<accession>A0A5N7MND9</accession>
<dbReference type="InterPro" id="IPR046348">
    <property type="entry name" value="SIS_dom_sf"/>
</dbReference>
<dbReference type="RefSeq" id="WP_152714275.1">
    <property type="nucleotide sequence ID" value="NZ_VOSJ01000118.1"/>
</dbReference>
<comment type="caution">
    <text evidence="6">The sequence shown here is derived from an EMBL/GenBank/DDBJ whole genome shotgun (WGS) entry which is preliminary data.</text>
</comment>